<dbReference type="SUPFAM" id="SSF52540">
    <property type="entry name" value="P-loop containing nucleoside triphosphate hydrolases"/>
    <property type="match status" value="1"/>
</dbReference>
<organism evidence="1 2">
    <name type="scientific">Crateriforma conspicua</name>
    <dbReference type="NCBI Taxonomy" id="2527996"/>
    <lineage>
        <taxon>Bacteria</taxon>
        <taxon>Pseudomonadati</taxon>
        <taxon>Planctomycetota</taxon>
        <taxon>Planctomycetia</taxon>
        <taxon>Planctomycetales</taxon>
        <taxon>Planctomycetaceae</taxon>
        <taxon>Crateriforma</taxon>
    </lineage>
</organism>
<dbReference type="OrthoDB" id="5562925at2"/>
<dbReference type="EMBL" id="SJPL01000002">
    <property type="protein sequence ID" value="TWT65602.1"/>
    <property type="molecule type" value="Genomic_DNA"/>
</dbReference>
<sequence length="168" mass="19325">MASPRTGSTLLCESLGEHTDGWNAGEILNDRFRNSIVEAFGVGESIRRCSVFKVFPWDAEKAEFEKLMQRCPLRVFLYRRDRAAQIGSWQRACRTGQWHAEDSGVPAEFPSNAPEIIEMADQQFRPLADMEIRYETMVSQWADTMKRIQVAAGWSIEPLPMARRKLER</sequence>
<accession>A0A5C5XVH8</accession>
<dbReference type="Proteomes" id="UP000317238">
    <property type="component" value="Unassembled WGS sequence"/>
</dbReference>
<keyword evidence="1" id="KW-0808">Transferase</keyword>
<dbReference type="GO" id="GO:0016740">
    <property type="term" value="F:transferase activity"/>
    <property type="evidence" value="ECO:0007669"/>
    <property type="project" value="UniProtKB-KW"/>
</dbReference>
<protein>
    <submittedName>
        <fullName evidence="1">Stf0 sulfotransferase</fullName>
    </submittedName>
</protein>
<dbReference type="AlphaFoldDB" id="A0A5C5XVH8"/>
<reference evidence="1 2" key="1">
    <citation type="submission" date="2019-02" db="EMBL/GenBank/DDBJ databases">
        <title>Deep-cultivation of Planctomycetes and their phenomic and genomic characterization uncovers novel biology.</title>
        <authorList>
            <person name="Wiegand S."/>
            <person name="Jogler M."/>
            <person name="Boedeker C."/>
            <person name="Pinto D."/>
            <person name="Vollmers J."/>
            <person name="Rivas-Marin E."/>
            <person name="Kohn T."/>
            <person name="Peeters S.H."/>
            <person name="Heuer A."/>
            <person name="Rast P."/>
            <person name="Oberbeckmann S."/>
            <person name="Bunk B."/>
            <person name="Jeske O."/>
            <person name="Meyerdierks A."/>
            <person name="Storesund J.E."/>
            <person name="Kallscheuer N."/>
            <person name="Luecker S."/>
            <person name="Lage O.M."/>
            <person name="Pohl T."/>
            <person name="Merkel B.J."/>
            <person name="Hornburger P."/>
            <person name="Mueller R.-W."/>
            <person name="Bruemmer F."/>
            <person name="Labrenz M."/>
            <person name="Spormann A.M."/>
            <person name="Op Den Camp H."/>
            <person name="Overmann J."/>
            <person name="Amann R."/>
            <person name="Jetten M.S.M."/>
            <person name="Mascher T."/>
            <person name="Medema M.H."/>
            <person name="Devos D.P."/>
            <person name="Kaster A.-K."/>
            <person name="Ovreas L."/>
            <person name="Rohde M."/>
            <person name="Galperin M.Y."/>
            <person name="Jogler C."/>
        </authorList>
    </citation>
    <scope>NUCLEOTIDE SEQUENCE [LARGE SCALE GENOMIC DNA]</scope>
    <source>
        <strain evidence="1 2">Pan14r</strain>
    </source>
</reference>
<dbReference type="Gene3D" id="3.40.50.300">
    <property type="entry name" value="P-loop containing nucleotide triphosphate hydrolases"/>
    <property type="match status" value="1"/>
</dbReference>
<dbReference type="InterPro" id="IPR027417">
    <property type="entry name" value="P-loop_NTPase"/>
</dbReference>
<comment type="caution">
    <text evidence="1">The sequence shown here is derived from an EMBL/GenBank/DDBJ whole genome shotgun (WGS) entry which is preliminary data.</text>
</comment>
<dbReference type="RefSeq" id="WP_146440899.1">
    <property type="nucleotide sequence ID" value="NZ_SJPL01000002.1"/>
</dbReference>
<evidence type="ECO:0000313" key="2">
    <source>
        <dbReference type="Proteomes" id="UP000317238"/>
    </source>
</evidence>
<name>A0A5C5XVH8_9PLAN</name>
<proteinExistence type="predicted"/>
<evidence type="ECO:0000313" key="1">
    <source>
        <dbReference type="EMBL" id="TWT65602.1"/>
    </source>
</evidence>
<gene>
    <name evidence="1" type="ORF">Pan14r_51490</name>
</gene>
<keyword evidence="2" id="KW-1185">Reference proteome</keyword>